<evidence type="ECO:0000256" key="2">
    <source>
        <dbReference type="ARBA" id="ARBA00023157"/>
    </source>
</evidence>
<comment type="caution">
    <text evidence="5">The sequence shown here is derived from an EMBL/GenBank/DDBJ whole genome shotgun (WGS) entry which is preliminary data.</text>
</comment>
<evidence type="ECO:0000256" key="3">
    <source>
        <dbReference type="ARBA" id="ARBA00023180"/>
    </source>
</evidence>
<evidence type="ECO:0000259" key="4">
    <source>
        <dbReference type="Pfam" id="PF03712"/>
    </source>
</evidence>
<organism evidence="5 6">
    <name type="scientific">Halocaridina rubra</name>
    <name type="common">Hawaiian red shrimp</name>
    <dbReference type="NCBI Taxonomy" id="373956"/>
    <lineage>
        <taxon>Eukaryota</taxon>
        <taxon>Metazoa</taxon>
        <taxon>Ecdysozoa</taxon>
        <taxon>Arthropoda</taxon>
        <taxon>Crustacea</taxon>
        <taxon>Multicrustacea</taxon>
        <taxon>Malacostraca</taxon>
        <taxon>Eumalacostraca</taxon>
        <taxon>Eucarida</taxon>
        <taxon>Decapoda</taxon>
        <taxon>Pleocyemata</taxon>
        <taxon>Caridea</taxon>
        <taxon>Atyoidea</taxon>
        <taxon>Atyidae</taxon>
        <taxon>Halocaridina</taxon>
    </lineage>
</organism>
<dbReference type="GO" id="GO:0006589">
    <property type="term" value="P:octopamine biosynthetic process"/>
    <property type="evidence" value="ECO:0007669"/>
    <property type="project" value="TreeGrafter"/>
</dbReference>
<dbReference type="GO" id="GO:0042421">
    <property type="term" value="P:norepinephrine biosynthetic process"/>
    <property type="evidence" value="ECO:0007669"/>
    <property type="project" value="TreeGrafter"/>
</dbReference>
<dbReference type="PANTHER" id="PTHR10157:SF23">
    <property type="entry name" value="MOXD1 HOMOLOG 1"/>
    <property type="match status" value="1"/>
</dbReference>
<dbReference type="SUPFAM" id="SSF49742">
    <property type="entry name" value="PHM/PNGase F"/>
    <property type="match status" value="1"/>
</dbReference>
<dbReference type="Gene3D" id="2.60.120.230">
    <property type="match status" value="1"/>
</dbReference>
<dbReference type="PANTHER" id="PTHR10157">
    <property type="entry name" value="DOPAMINE BETA HYDROXYLASE RELATED"/>
    <property type="match status" value="1"/>
</dbReference>
<dbReference type="InterPro" id="IPR014784">
    <property type="entry name" value="Cu2_ascorb_mOase-like_C"/>
</dbReference>
<dbReference type="InterPro" id="IPR024548">
    <property type="entry name" value="Cu2_monoox_C"/>
</dbReference>
<dbReference type="InterPro" id="IPR008977">
    <property type="entry name" value="PHM/PNGase_F_dom_sf"/>
</dbReference>
<dbReference type="EC" id="1.14.17.1" evidence="5"/>
<dbReference type="InterPro" id="IPR000945">
    <property type="entry name" value="DBH-like"/>
</dbReference>
<dbReference type="GO" id="GO:0005615">
    <property type="term" value="C:extracellular space"/>
    <property type="evidence" value="ECO:0007669"/>
    <property type="project" value="TreeGrafter"/>
</dbReference>
<evidence type="ECO:0000256" key="1">
    <source>
        <dbReference type="ARBA" id="ARBA00010676"/>
    </source>
</evidence>
<proteinExistence type="inferred from homology"/>
<dbReference type="GO" id="GO:0004500">
    <property type="term" value="F:dopamine beta-monooxygenase activity"/>
    <property type="evidence" value="ECO:0007669"/>
    <property type="project" value="UniProtKB-EC"/>
</dbReference>
<dbReference type="Proteomes" id="UP001381693">
    <property type="component" value="Unassembled WGS sequence"/>
</dbReference>
<gene>
    <name evidence="5" type="primary">MOXD1_3</name>
    <name evidence="5" type="ORF">SK128_003593</name>
</gene>
<keyword evidence="2" id="KW-1015">Disulfide bond</keyword>
<accession>A0AAN9A5A1</accession>
<keyword evidence="6" id="KW-1185">Reference proteome</keyword>
<dbReference type="GO" id="GO:0030667">
    <property type="term" value="C:secretory granule membrane"/>
    <property type="evidence" value="ECO:0007669"/>
    <property type="project" value="TreeGrafter"/>
</dbReference>
<feature type="domain" description="Copper type II ascorbate-dependent monooxygenase C-terminal" evidence="4">
    <location>
        <begin position="17"/>
        <end position="167"/>
    </location>
</feature>
<keyword evidence="5" id="KW-0503">Monooxygenase</keyword>
<evidence type="ECO:0000313" key="5">
    <source>
        <dbReference type="EMBL" id="KAK7081201.1"/>
    </source>
</evidence>
<dbReference type="GO" id="GO:0005507">
    <property type="term" value="F:copper ion binding"/>
    <property type="evidence" value="ECO:0007669"/>
    <property type="project" value="TreeGrafter"/>
</dbReference>
<protein>
    <submittedName>
        <fullName evidence="5">DBH-like monooxygenase protein 1</fullName>
        <ecNumber evidence="5">1.14.17.1</ecNumber>
    </submittedName>
</protein>
<keyword evidence="5" id="KW-0560">Oxidoreductase</keyword>
<dbReference type="EMBL" id="JAXCGZ010005679">
    <property type="protein sequence ID" value="KAK7081201.1"/>
    <property type="molecule type" value="Genomic_DNA"/>
</dbReference>
<sequence>MDNSGLRLYYTEKLRKYDASSIIVGADVNPNIVIPPGQKQWFTVGRCDGECTKAAIPPSGINVFSALLHAHLLGSSLKLRHIRDGKELPPVFEDKSYDFNYQQMRVPKDEMKIFPGDSFLMECGYDSRKREKPSYGGIGTNEEMCVAYLSYYPKVNLSMCYSRPSIQSLYESVGIQDIYHKDRVINWAFDMRGKTDEEKDQKIAKNMRQKDYKPKLNSFEFRELHKSVMAKDPESKFA</sequence>
<comment type="similarity">
    <text evidence="1">Belongs to the copper type II ascorbate-dependent monooxygenase family.</text>
</comment>
<dbReference type="AlphaFoldDB" id="A0AAN9A5A1"/>
<reference evidence="5 6" key="1">
    <citation type="submission" date="2023-11" db="EMBL/GenBank/DDBJ databases">
        <title>Halocaridina rubra genome assembly.</title>
        <authorList>
            <person name="Smith C."/>
        </authorList>
    </citation>
    <scope>NUCLEOTIDE SEQUENCE [LARGE SCALE GENOMIC DNA]</scope>
    <source>
        <strain evidence="5">EP-1</strain>
        <tissue evidence="5">Whole</tissue>
    </source>
</reference>
<keyword evidence="3" id="KW-0325">Glycoprotein</keyword>
<dbReference type="Pfam" id="PF03712">
    <property type="entry name" value="Cu2_monoox_C"/>
    <property type="match status" value="1"/>
</dbReference>
<evidence type="ECO:0000313" key="6">
    <source>
        <dbReference type="Proteomes" id="UP001381693"/>
    </source>
</evidence>
<dbReference type="GO" id="GO:0042420">
    <property type="term" value="P:dopamine catabolic process"/>
    <property type="evidence" value="ECO:0007669"/>
    <property type="project" value="TreeGrafter"/>
</dbReference>
<dbReference type="FunFam" id="2.60.120.230:FF:000001">
    <property type="entry name" value="Monooxygenase, DBH-like 1"/>
    <property type="match status" value="1"/>
</dbReference>
<name>A0AAN9A5A1_HALRR</name>